<comment type="caution">
    <text evidence="1">The sequence shown here is derived from an EMBL/GenBank/DDBJ whole genome shotgun (WGS) entry which is preliminary data.</text>
</comment>
<reference evidence="1 2" key="1">
    <citation type="submission" date="2021-06" db="EMBL/GenBank/DDBJ databases">
        <authorList>
            <person name="Kallberg Y."/>
            <person name="Tangrot J."/>
            <person name="Rosling A."/>
        </authorList>
    </citation>
    <scope>NUCLEOTIDE SEQUENCE [LARGE SCALE GENOMIC DNA]</scope>
    <source>
        <strain evidence="1 2">120-4 pot B 10/14</strain>
    </source>
</reference>
<dbReference type="EMBL" id="CAJVQB010057573">
    <property type="protein sequence ID" value="CAG8838210.1"/>
    <property type="molecule type" value="Genomic_DNA"/>
</dbReference>
<dbReference type="Proteomes" id="UP000789901">
    <property type="component" value="Unassembled WGS sequence"/>
</dbReference>
<evidence type="ECO:0000313" key="2">
    <source>
        <dbReference type="Proteomes" id="UP000789901"/>
    </source>
</evidence>
<accession>A0ABN7WSR4</accession>
<proteinExistence type="predicted"/>
<feature type="non-terminal residue" evidence="1">
    <location>
        <position position="140"/>
    </location>
</feature>
<evidence type="ECO:0000313" key="1">
    <source>
        <dbReference type="EMBL" id="CAG8838210.1"/>
    </source>
</evidence>
<name>A0ABN7WSR4_GIGMA</name>
<organism evidence="1 2">
    <name type="scientific">Gigaspora margarita</name>
    <dbReference type="NCBI Taxonomy" id="4874"/>
    <lineage>
        <taxon>Eukaryota</taxon>
        <taxon>Fungi</taxon>
        <taxon>Fungi incertae sedis</taxon>
        <taxon>Mucoromycota</taxon>
        <taxon>Glomeromycotina</taxon>
        <taxon>Glomeromycetes</taxon>
        <taxon>Diversisporales</taxon>
        <taxon>Gigasporaceae</taxon>
        <taxon>Gigaspora</taxon>
    </lineage>
</organism>
<sequence>YLLERIQSDKRPSTDYLTVKLLLEDFLNRFSDDDLQTFAKLYIDFLLITLRNMIHDMGDNNVTSKAFQQGQQTDTPAINKLISVVSNISLKRSKCSWYPKLINLIKKKSNLFKLALDDIDLESRETQERELIEELWVYAL</sequence>
<gene>
    <name evidence="1" type="ORF">GMARGA_LOCUS33860</name>
</gene>
<keyword evidence="2" id="KW-1185">Reference proteome</keyword>
<protein>
    <submittedName>
        <fullName evidence="1">33561_t:CDS:1</fullName>
    </submittedName>
</protein>
<feature type="non-terminal residue" evidence="1">
    <location>
        <position position="1"/>
    </location>
</feature>